<dbReference type="RefSeq" id="XP_022757851.1">
    <property type="nucleotide sequence ID" value="XM_022902116.1"/>
</dbReference>
<dbReference type="GO" id="GO:0004857">
    <property type="term" value="F:enzyme inhibitor activity"/>
    <property type="evidence" value="ECO:0007669"/>
    <property type="project" value="InterPro"/>
</dbReference>
<feature type="transmembrane region" description="Helical" evidence="4">
    <location>
        <begin position="12"/>
        <end position="32"/>
    </location>
</feature>
<evidence type="ECO:0000256" key="2">
    <source>
        <dbReference type="ARBA" id="ARBA00023157"/>
    </source>
</evidence>
<dbReference type="GeneID" id="111304990"/>
<keyword evidence="4" id="KW-1133">Transmembrane helix</keyword>
<dbReference type="PANTHER" id="PTHR35357">
    <property type="entry name" value="OS02G0537100 PROTEIN"/>
    <property type="match status" value="1"/>
</dbReference>
<dbReference type="NCBIfam" id="TIGR01614">
    <property type="entry name" value="PME_inhib"/>
    <property type="match status" value="1"/>
</dbReference>
<keyword evidence="6" id="KW-1185">Reference proteome</keyword>
<keyword evidence="4" id="KW-0812">Transmembrane</keyword>
<keyword evidence="1" id="KW-0732">Signal</keyword>
<dbReference type="SUPFAM" id="SSF101148">
    <property type="entry name" value="Plant invertase/pectin methylesterase inhibitor"/>
    <property type="match status" value="1"/>
</dbReference>
<evidence type="ECO:0000313" key="7">
    <source>
        <dbReference type="RefSeq" id="XP_022757851.1"/>
    </source>
</evidence>
<name>A0A6P5ZZF6_DURZI</name>
<dbReference type="InterPro" id="IPR006501">
    <property type="entry name" value="Pectinesterase_inhib_dom"/>
</dbReference>
<accession>A0A6P5ZZF6</accession>
<evidence type="ECO:0000256" key="1">
    <source>
        <dbReference type="ARBA" id="ARBA00022729"/>
    </source>
</evidence>
<dbReference type="PANTHER" id="PTHR35357:SF17">
    <property type="entry name" value="PECTINESTERASE INHIBITOR 12"/>
    <property type="match status" value="1"/>
</dbReference>
<feature type="domain" description="Pectinesterase inhibitor" evidence="5">
    <location>
        <begin position="44"/>
        <end position="195"/>
    </location>
</feature>
<protein>
    <submittedName>
        <fullName evidence="7">Invertase inhibitor</fullName>
    </submittedName>
</protein>
<dbReference type="GO" id="GO:0005576">
    <property type="term" value="C:extracellular region"/>
    <property type="evidence" value="ECO:0007669"/>
    <property type="project" value="UniProtKB-ARBA"/>
</dbReference>
<proteinExistence type="inferred from homology"/>
<dbReference type="SMART" id="SM00856">
    <property type="entry name" value="PMEI"/>
    <property type="match status" value="1"/>
</dbReference>
<dbReference type="Proteomes" id="UP000515121">
    <property type="component" value="Unplaced"/>
</dbReference>
<dbReference type="AlphaFoldDB" id="A0A6P5ZZF6"/>
<dbReference type="Gene3D" id="1.20.140.40">
    <property type="entry name" value="Invertase/pectin methylesterase inhibitor family protein"/>
    <property type="match status" value="1"/>
</dbReference>
<dbReference type="FunFam" id="1.20.140.40:FF:000002">
    <property type="entry name" value="Putative invertase inhibitor"/>
    <property type="match status" value="1"/>
</dbReference>
<dbReference type="OrthoDB" id="1902988at2759"/>
<sequence length="209" mass="23129">MTDNTKKRKMRLWHVSFLPFCFLFLIFFLFQFNPNDEISATSMLSVDIINKTCKTCSDKSTVFNYTFCSASLQEIPVSHMTNLQGLAIVAMELALQNATNTLSIIKGLLNNKTLGPFSSACLRDCSLLYSDGVVTLVDTIGALLTGQYGNAGAWVSAVMEGTTTCEEGFQDMEEVSPLTKQNDSIFQLCDVALCIMNLLDSNVYILKSY</sequence>
<keyword evidence="4" id="KW-0472">Membrane</keyword>
<evidence type="ECO:0000256" key="3">
    <source>
        <dbReference type="ARBA" id="ARBA00038471"/>
    </source>
</evidence>
<gene>
    <name evidence="7" type="primary">LOC111304990</name>
</gene>
<evidence type="ECO:0000259" key="5">
    <source>
        <dbReference type="SMART" id="SM00856"/>
    </source>
</evidence>
<evidence type="ECO:0000256" key="4">
    <source>
        <dbReference type="SAM" id="Phobius"/>
    </source>
</evidence>
<evidence type="ECO:0000313" key="6">
    <source>
        <dbReference type="Proteomes" id="UP000515121"/>
    </source>
</evidence>
<keyword evidence="2" id="KW-1015">Disulfide bond</keyword>
<dbReference type="CDD" id="cd15795">
    <property type="entry name" value="PMEI-Pla_a_1_like"/>
    <property type="match status" value="1"/>
</dbReference>
<dbReference type="KEGG" id="dzi:111304990"/>
<organism evidence="6 7">
    <name type="scientific">Durio zibethinus</name>
    <name type="common">Durian</name>
    <dbReference type="NCBI Taxonomy" id="66656"/>
    <lineage>
        <taxon>Eukaryota</taxon>
        <taxon>Viridiplantae</taxon>
        <taxon>Streptophyta</taxon>
        <taxon>Embryophyta</taxon>
        <taxon>Tracheophyta</taxon>
        <taxon>Spermatophyta</taxon>
        <taxon>Magnoliopsida</taxon>
        <taxon>eudicotyledons</taxon>
        <taxon>Gunneridae</taxon>
        <taxon>Pentapetalae</taxon>
        <taxon>rosids</taxon>
        <taxon>malvids</taxon>
        <taxon>Malvales</taxon>
        <taxon>Malvaceae</taxon>
        <taxon>Helicteroideae</taxon>
        <taxon>Durio</taxon>
    </lineage>
</organism>
<dbReference type="InterPro" id="IPR034088">
    <property type="entry name" value="Pla_a_1-like"/>
</dbReference>
<comment type="similarity">
    <text evidence="3">Belongs to the PMEI family.</text>
</comment>
<dbReference type="Pfam" id="PF04043">
    <property type="entry name" value="PMEI"/>
    <property type="match status" value="1"/>
</dbReference>
<reference evidence="7" key="1">
    <citation type="submission" date="2025-08" db="UniProtKB">
        <authorList>
            <consortium name="RefSeq"/>
        </authorList>
    </citation>
    <scope>IDENTIFICATION</scope>
    <source>
        <tissue evidence="7">Fruit stalk</tissue>
    </source>
</reference>
<dbReference type="InterPro" id="IPR035513">
    <property type="entry name" value="Invertase/methylesterase_inhib"/>
</dbReference>